<accession>A0A2S6N0Q9</accession>
<dbReference type="RefSeq" id="WP_193540168.1">
    <property type="nucleotide sequence ID" value="NZ_NHRY01000246.1"/>
</dbReference>
<feature type="region of interest" description="Disordered" evidence="1">
    <location>
        <begin position="131"/>
        <end position="159"/>
    </location>
</feature>
<evidence type="ECO:0000313" key="4">
    <source>
        <dbReference type="Proteomes" id="UP000239724"/>
    </source>
</evidence>
<reference evidence="3 4" key="1">
    <citation type="journal article" date="2018" name="Arch. Microbiol.">
        <title>New insights into the metabolic potential of the phototrophic purple bacterium Rhodopila globiformis DSM 161(T) from its draft genome sequence and evidence for a vanadium-dependent nitrogenase.</title>
        <authorList>
            <person name="Imhoff J.F."/>
            <person name="Rahn T."/>
            <person name="Kunzel S."/>
            <person name="Neulinger S.C."/>
        </authorList>
    </citation>
    <scope>NUCLEOTIDE SEQUENCE [LARGE SCALE GENOMIC DNA]</scope>
    <source>
        <strain evidence="3 4">DSM 161</strain>
    </source>
</reference>
<proteinExistence type="predicted"/>
<name>A0A2S6N0Q9_RHOGL</name>
<evidence type="ECO:0000313" key="3">
    <source>
        <dbReference type="EMBL" id="PPQ28204.1"/>
    </source>
</evidence>
<comment type="caution">
    <text evidence="3">The sequence shown here is derived from an EMBL/GenBank/DDBJ whole genome shotgun (WGS) entry which is preliminary data.</text>
</comment>
<protein>
    <submittedName>
        <fullName evidence="3">Uncharacterized protein</fullName>
    </submittedName>
</protein>
<feature type="signal peptide" evidence="2">
    <location>
        <begin position="1"/>
        <end position="22"/>
    </location>
</feature>
<dbReference type="EMBL" id="NHRY01000246">
    <property type="protein sequence ID" value="PPQ28204.1"/>
    <property type="molecule type" value="Genomic_DNA"/>
</dbReference>
<keyword evidence="2" id="KW-0732">Signal</keyword>
<evidence type="ECO:0000256" key="1">
    <source>
        <dbReference type="SAM" id="MobiDB-lite"/>
    </source>
</evidence>
<dbReference type="AlphaFoldDB" id="A0A2S6N0Q9"/>
<evidence type="ECO:0000256" key="2">
    <source>
        <dbReference type="SAM" id="SignalP"/>
    </source>
</evidence>
<organism evidence="3 4">
    <name type="scientific">Rhodopila globiformis</name>
    <name type="common">Rhodopseudomonas globiformis</name>
    <dbReference type="NCBI Taxonomy" id="1071"/>
    <lineage>
        <taxon>Bacteria</taxon>
        <taxon>Pseudomonadati</taxon>
        <taxon>Pseudomonadota</taxon>
        <taxon>Alphaproteobacteria</taxon>
        <taxon>Acetobacterales</taxon>
        <taxon>Acetobacteraceae</taxon>
        <taxon>Rhodopila</taxon>
    </lineage>
</organism>
<feature type="region of interest" description="Disordered" evidence="1">
    <location>
        <begin position="74"/>
        <end position="102"/>
    </location>
</feature>
<feature type="chain" id="PRO_5015646600" evidence="2">
    <location>
        <begin position="23"/>
        <end position="159"/>
    </location>
</feature>
<feature type="compositionally biased region" description="Basic residues" evidence="1">
    <location>
        <begin position="136"/>
        <end position="150"/>
    </location>
</feature>
<keyword evidence="4" id="KW-1185">Reference proteome</keyword>
<sequence>MRKSVATLVLLAASVSAPPSIAAEWGSTALAQAVAAAAGQPVMQVRGGMAGGGGMGMGAEGGMGMGGGGMGMGGAGSMGNAEADSDLPAREAGGGGPRSGDHAACMASYRSDTSWLTRWARCAVGLKGTVHPRPAVAKRHGKKPPPHRVASRNAAGATH</sequence>
<gene>
    <name evidence="3" type="ORF">CCS01_24960</name>
</gene>
<dbReference type="Proteomes" id="UP000239724">
    <property type="component" value="Unassembled WGS sequence"/>
</dbReference>